<evidence type="ECO:0000256" key="16">
    <source>
        <dbReference type="ARBA" id="ARBA00023170"/>
    </source>
</evidence>
<dbReference type="PROSITE" id="PS50113">
    <property type="entry name" value="PAC"/>
    <property type="match status" value="3"/>
</dbReference>
<evidence type="ECO:0000256" key="7">
    <source>
        <dbReference type="ARBA" id="ARBA00022630"/>
    </source>
</evidence>
<evidence type="ECO:0000256" key="10">
    <source>
        <dbReference type="ARBA" id="ARBA00022737"/>
    </source>
</evidence>
<dbReference type="EC" id="2.7.13.3" evidence="2"/>
<dbReference type="EMBL" id="FXWK01000001">
    <property type="protein sequence ID" value="SMQ61407.1"/>
    <property type="molecule type" value="Genomic_DNA"/>
</dbReference>
<dbReference type="InterPro" id="IPR013656">
    <property type="entry name" value="PAS_4"/>
</dbReference>
<dbReference type="InterPro" id="IPR000700">
    <property type="entry name" value="PAS-assoc_C"/>
</dbReference>
<evidence type="ECO:0000256" key="4">
    <source>
        <dbReference type="ARBA" id="ARBA00022543"/>
    </source>
</evidence>
<evidence type="ECO:0000256" key="8">
    <source>
        <dbReference type="ARBA" id="ARBA00022643"/>
    </source>
</evidence>
<sequence>MPRTLFPHAAPETRELLEQDPTLKLFNAFDWSSNPLGPIPDWPESLKGAVRLMVAASTPMVMIVGQDGILLYNTGYAEFAGKRHPQIFGMKCLEAWPEIADFNRSNMERGLRRESWTLRNQELVLNRHGELESAWMDLHYSPIMGDDGQSMGTLCVVHETTDRVLAEQALARSEERMSLAISGSDLVGTWDWDVLRNLVTADDQFAALYNLDSLRVGLGVPLDDFLAAIHPDDVDRVAEEISAAVRDIKPFKSEYRLVAPDGRLTWVVASGRPRANSEGQVYRFPGVAIDVTQQHSVQEALFKSELQFRTLADTMPQMVWSTLPDGYHDYYNARWYEFTGMPVGSTDGEGWNGVFHPEDQEAAWVAWRHSLATGEPYQIEYRLRHHSGQYRWTLGRALPIRDQNDQIVRWIGTCTDIHESRLAAEERELVAQELSHRIKNIFAVLTGIIGLSARNNPEAKPFAEQLRQRIYALGEAHDFVRPHSYASRSQAGQGMLSEFIARLMRAYNDGDGYEDRVRFRGDDVVIDDAAATPLALLFHELATNAAKYGALSTPDGHVEVTGEHRDDGYRVVWREAGGPAVAEPSALNGFGTRLVGMSVEGQMRGTVARKWAPEGLEVDILLPPGALARSSRLQSRQDPEAAAPDAG</sequence>
<keyword evidence="16" id="KW-0675">Receptor</keyword>
<keyword evidence="9" id="KW-0808">Transferase</keyword>
<dbReference type="InterPro" id="IPR001610">
    <property type="entry name" value="PAC"/>
</dbReference>
<reference evidence="19" key="1">
    <citation type="submission" date="2017-04" db="EMBL/GenBank/DDBJ databases">
        <authorList>
            <person name="Varghese N."/>
            <person name="Submissions S."/>
        </authorList>
    </citation>
    <scope>NUCLEOTIDE SEQUENCE [LARGE SCALE GENOMIC DNA]</scope>
</reference>
<keyword evidence="8" id="KW-0288">FMN</keyword>
<dbReference type="AlphaFoldDB" id="A0A1Y6EFN4"/>
<protein>
    <recommendedName>
        <fullName evidence="3">Blue-light-activated histidine kinase</fullName>
        <ecNumber evidence="2">2.7.13.3</ecNumber>
    </recommendedName>
</protein>
<dbReference type="CDD" id="cd00130">
    <property type="entry name" value="PAS"/>
    <property type="match status" value="2"/>
</dbReference>
<feature type="domain" description="PAC" evidence="17">
    <location>
        <begin position="377"/>
        <end position="429"/>
    </location>
</feature>
<evidence type="ECO:0000256" key="3">
    <source>
        <dbReference type="ARBA" id="ARBA00021740"/>
    </source>
</evidence>
<dbReference type="FunFam" id="3.30.450.20:FF:000099">
    <property type="entry name" value="Sensory box sensor histidine kinase"/>
    <property type="match status" value="1"/>
</dbReference>
<evidence type="ECO:0000256" key="15">
    <source>
        <dbReference type="ARBA" id="ARBA00023026"/>
    </source>
</evidence>
<keyword evidence="15" id="KW-0843">Virulence</keyword>
<gene>
    <name evidence="18" type="ORF">SAMN06295905_0517</name>
</gene>
<organism evidence="18 19">
    <name type="scientific">Devosia lucknowensis</name>
    <dbReference type="NCBI Taxonomy" id="1096929"/>
    <lineage>
        <taxon>Bacteria</taxon>
        <taxon>Pseudomonadati</taxon>
        <taxon>Pseudomonadota</taxon>
        <taxon>Alphaproteobacteria</taxon>
        <taxon>Hyphomicrobiales</taxon>
        <taxon>Devosiaceae</taxon>
        <taxon>Devosia</taxon>
    </lineage>
</organism>
<keyword evidence="6" id="KW-0716">Sensory transduction</keyword>
<evidence type="ECO:0000256" key="6">
    <source>
        <dbReference type="ARBA" id="ARBA00022606"/>
    </source>
</evidence>
<evidence type="ECO:0000256" key="9">
    <source>
        <dbReference type="ARBA" id="ARBA00022679"/>
    </source>
</evidence>
<keyword evidence="10" id="KW-0677">Repeat</keyword>
<dbReference type="NCBIfam" id="TIGR00229">
    <property type="entry name" value="sensory_box"/>
    <property type="match status" value="2"/>
</dbReference>
<evidence type="ECO:0000256" key="5">
    <source>
        <dbReference type="ARBA" id="ARBA00022553"/>
    </source>
</evidence>
<dbReference type="Pfam" id="PF07536">
    <property type="entry name" value="HWE_HK"/>
    <property type="match status" value="1"/>
</dbReference>
<evidence type="ECO:0000259" key="17">
    <source>
        <dbReference type="PROSITE" id="PS50113"/>
    </source>
</evidence>
<keyword evidence="19" id="KW-1185">Reference proteome</keyword>
<dbReference type="Pfam" id="PF08447">
    <property type="entry name" value="PAS_3"/>
    <property type="match status" value="2"/>
</dbReference>
<dbReference type="GO" id="GO:0005524">
    <property type="term" value="F:ATP binding"/>
    <property type="evidence" value="ECO:0007669"/>
    <property type="project" value="UniProtKB-KW"/>
</dbReference>
<keyword evidence="14" id="KW-0157">Chromophore</keyword>
<comment type="catalytic activity">
    <reaction evidence="1">
        <text>ATP + protein L-histidine = ADP + protein N-phospho-L-histidine.</text>
        <dbReference type="EC" id="2.7.13.3"/>
    </reaction>
</comment>
<dbReference type="SMART" id="SM00086">
    <property type="entry name" value="PAC"/>
    <property type="match status" value="3"/>
</dbReference>
<dbReference type="GO" id="GO:0009881">
    <property type="term" value="F:photoreceptor activity"/>
    <property type="evidence" value="ECO:0007669"/>
    <property type="project" value="UniProtKB-KW"/>
</dbReference>
<proteinExistence type="predicted"/>
<evidence type="ECO:0000313" key="18">
    <source>
        <dbReference type="EMBL" id="SMQ61407.1"/>
    </source>
</evidence>
<feature type="domain" description="PAC" evidence="17">
    <location>
        <begin position="119"/>
        <end position="172"/>
    </location>
</feature>
<dbReference type="PANTHER" id="PTHR41523:SF8">
    <property type="entry name" value="ETHYLENE RESPONSE SENSOR PROTEIN"/>
    <property type="match status" value="1"/>
</dbReference>
<dbReference type="Proteomes" id="UP000194474">
    <property type="component" value="Unassembled WGS sequence"/>
</dbReference>
<feature type="domain" description="PAC" evidence="17">
    <location>
        <begin position="251"/>
        <end position="303"/>
    </location>
</feature>
<keyword evidence="11" id="KW-0547">Nucleotide-binding</keyword>
<dbReference type="InterPro" id="IPR036890">
    <property type="entry name" value="HATPase_C_sf"/>
</dbReference>
<dbReference type="RefSeq" id="WP_086468971.1">
    <property type="nucleotide sequence ID" value="NZ_FXWK01000001.1"/>
</dbReference>
<dbReference type="SMART" id="SM00911">
    <property type="entry name" value="HWE_HK"/>
    <property type="match status" value="1"/>
</dbReference>
<dbReference type="InterPro" id="IPR000014">
    <property type="entry name" value="PAS"/>
</dbReference>
<dbReference type="PANTHER" id="PTHR41523">
    <property type="entry name" value="TWO-COMPONENT SYSTEM SENSOR PROTEIN"/>
    <property type="match status" value="1"/>
</dbReference>
<evidence type="ECO:0000256" key="13">
    <source>
        <dbReference type="ARBA" id="ARBA00022840"/>
    </source>
</evidence>
<dbReference type="InterPro" id="IPR013655">
    <property type="entry name" value="PAS_fold_3"/>
</dbReference>
<dbReference type="OrthoDB" id="341208at2"/>
<keyword evidence="12" id="KW-0418">Kinase</keyword>
<evidence type="ECO:0000313" key="19">
    <source>
        <dbReference type="Proteomes" id="UP000194474"/>
    </source>
</evidence>
<evidence type="ECO:0000256" key="11">
    <source>
        <dbReference type="ARBA" id="ARBA00022741"/>
    </source>
</evidence>
<keyword evidence="5" id="KW-0597">Phosphoprotein</keyword>
<dbReference type="Gene3D" id="2.10.70.100">
    <property type="match status" value="1"/>
</dbReference>
<dbReference type="InterPro" id="IPR035965">
    <property type="entry name" value="PAS-like_dom_sf"/>
</dbReference>
<dbReference type="SUPFAM" id="SSF55785">
    <property type="entry name" value="PYP-like sensor domain (PAS domain)"/>
    <property type="match status" value="3"/>
</dbReference>
<evidence type="ECO:0000256" key="12">
    <source>
        <dbReference type="ARBA" id="ARBA00022777"/>
    </source>
</evidence>
<keyword evidence="4" id="KW-0600">Photoreceptor protein</keyword>
<evidence type="ECO:0000256" key="14">
    <source>
        <dbReference type="ARBA" id="ARBA00022991"/>
    </source>
</evidence>
<dbReference type="Pfam" id="PF08448">
    <property type="entry name" value="PAS_4"/>
    <property type="match status" value="1"/>
</dbReference>
<dbReference type="GO" id="GO:0004673">
    <property type="term" value="F:protein histidine kinase activity"/>
    <property type="evidence" value="ECO:0007669"/>
    <property type="project" value="UniProtKB-EC"/>
</dbReference>
<name>A0A1Y6EFN4_9HYPH</name>
<dbReference type="Gene3D" id="3.30.565.10">
    <property type="entry name" value="Histidine kinase-like ATPase, C-terminal domain"/>
    <property type="match status" value="1"/>
</dbReference>
<keyword evidence="13" id="KW-0067">ATP-binding</keyword>
<dbReference type="Gene3D" id="3.30.450.20">
    <property type="entry name" value="PAS domain"/>
    <property type="match status" value="3"/>
</dbReference>
<accession>A0A1Y6EFN4</accession>
<evidence type="ECO:0000256" key="1">
    <source>
        <dbReference type="ARBA" id="ARBA00000085"/>
    </source>
</evidence>
<dbReference type="InterPro" id="IPR011102">
    <property type="entry name" value="Sig_transdc_His_kinase_HWE"/>
</dbReference>
<keyword evidence="7" id="KW-0285">Flavoprotein</keyword>
<evidence type="ECO:0000256" key="2">
    <source>
        <dbReference type="ARBA" id="ARBA00012438"/>
    </source>
</evidence>